<dbReference type="Pfam" id="PF00990">
    <property type="entry name" value="GGDEF"/>
    <property type="match status" value="1"/>
</dbReference>
<evidence type="ECO:0000259" key="2">
    <source>
        <dbReference type="PROSITE" id="PS50887"/>
    </source>
</evidence>
<dbReference type="InterPro" id="IPR001633">
    <property type="entry name" value="EAL_dom"/>
</dbReference>
<dbReference type="Gene3D" id="3.30.70.270">
    <property type="match status" value="1"/>
</dbReference>
<dbReference type="SUPFAM" id="SSF55073">
    <property type="entry name" value="Nucleotide cyclase"/>
    <property type="match status" value="1"/>
</dbReference>
<dbReference type="Proteomes" id="UP000198373">
    <property type="component" value="Unassembled WGS sequence"/>
</dbReference>
<dbReference type="FunFam" id="3.20.20.450:FF:000001">
    <property type="entry name" value="Cyclic di-GMP phosphodiesterase yahA"/>
    <property type="match status" value="1"/>
</dbReference>
<dbReference type="InterPro" id="IPR000160">
    <property type="entry name" value="GGDEF_dom"/>
</dbReference>
<gene>
    <name evidence="3" type="ORF">SAMN06893096_11616</name>
</gene>
<dbReference type="PROSITE" id="PS50887">
    <property type="entry name" value="GGDEF"/>
    <property type="match status" value="1"/>
</dbReference>
<name>A0A239JKI5_9ACTN</name>
<dbReference type="InterPro" id="IPR043128">
    <property type="entry name" value="Rev_trsase/Diguanyl_cyclase"/>
</dbReference>
<dbReference type="InterPro" id="IPR029787">
    <property type="entry name" value="Nucleotide_cyclase"/>
</dbReference>
<dbReference type="SUPFAM" id="SSF103190">
    <property type="entry name" value="Sensory domain-like"/>
    <property type="match status" value="1"/>
</dbReference>
<dbReference type="Gene3D" id="3.20.20.450">
    <property type="entry name" value="EAL domain"/>
    <property type="match status" value="1"/>
</dbReference>
<dbReference type="CDD" id="cd01949">
    <property type="entry name" value="GGDEF"/>
    <property type="match status" value="1"/>
</dbReference>
<evidence type="ECO:0000313" key="3">
    <source>
        <dbReference type="EMBL" id="SNT06546.1"/>
    </source>
</evidence>
<dbReference type="FunFam" id="3.30.70.270:FF:000001">
    <property type="entry name" value="Diguanylate cyclase domain protein"/>
    <property type="match status" value="1"/>
</dbReference>
<dbReference type="PANTHER" id="PTHR44757">
    <property type="entry name" value="DIGUANYLATE CYCLASE DGCP"/>
    <property type="match status" value="1"/>
</dbReference>
<sequence length="770" mass="82388">MFGAALLAVAVGTTVKSGQAAAQDDLDNRLHTVSSLTAAELGEYFDRARSIELLLADSATFRAFEPDGAPGSHHLTGAAEVPLVLDPAAKEAAEAMAYLEELYLDRISEACLIDANGHELARVVRGIVAPPEELSHEEASASFFAPTMQLPAGRVHQALPYVSPDTGLWVISNTTPMVGASGQPWGLVHFEVALESFRPQVTDAQHNISIVDVGTGRVVLDSSRPLDPTPAEDADFGRPISAQMRTLLAADTSPDPTTIDGQRRSFAPVPTTEDNANRWVVVVSAPAVGGSWWASMGPAPVAMALAAVALLVFAALNLRASHRRLRAASLTDELTGLPNRRLLTDRLDRALAFGTRKGLTSAVLLIDLDRFKEVNDTLGHDYGDDLLRSVAARLTAAFRTSDTVARLGGDEFAVLLPEVADQPAAIEQAERCLALLREPFVVQGFNLGVDASIGVALCPHHGCAADEVMRAADVAMYEAKADRRGVLVYERSLDGHSPSRLALLGELRQALQDDQLVLYYQPKVDVTLGRVTGAEALVRWQHPERGLVPPGDFIPVAEGSGLILPLTMYTLEAAVAQAKAWLDAGQAIQVAVNLSPRCLVEPTIPDQVRQLLHRHGLPARLLRLELTESTVMADPERALGALMELRNLGVAISIDDFGTGYSSMSYLKRLPVDELKIDRSFVMDMLAEGHDAVLVRSSIDLGHNLGLAVVAEGVEDEETLTALRALGCDVVQGYHLARPMPASAFTDWVVSRVPIAVAGSVTVEGAPPAR</sequence>
<dbReference type="AlphaFoldDB" id="A0A239JKI5"/>
<dbReference type="NCBIfam" id="TIGR00254">
    <property type="entry name" value="GGDEF"/>
    <property type="match status" value="1"/>
</dbReference>
<dbReference type="InterPro" id="IPR052155">
    <property type="entry name" value="Biofilm_reg_signaling"/>
</dbReference>
<dbReference type="InterPro" id="IPR029151">
    <property type="entry name" value="Sensor-like_sf"/>
</dbReference>
<dbReference type="PROSITE" id="PS50883">
    <property type="entry name" value="EAL"/>
    <property type="match status" value="1"/>
</dbReference>
<dbReference type="CDD" id="cd01948">
    <property type="entry name" value="EAL"/>
    <property type="match status" value="1"/>
</dbReference>
<keyword evidence="4" id="KW-1185">Reference proteome</keyword>
<dbReference type="InterPro" id="IPR035919">
    <property type="entry name" value="EAL_sf"/>
</dbReference>
<feature type="domain" description="EAL" evidence="1">
    <location>
        <begin position="500"/>
        <end position="753"/>
    </location>
</feature>
<dbReference type="SUPFAM" id="SSF141868">
    <property type="entry name" value="EAL domain-like"/>
    <property type="match status" value="1"/>
</dbReference>
<accession>A0A239JKI5</accession>
<dbReference type="SMART" id="SM00267">
    <property type="entry name" value="GGDEF"/>
    <property type="match status" value="1"/>
</dbReference>
<evidence type="ECO:0000259" key="1">
    <source>
        <dbReference type="PROSITE" id="PS50883"/>
    </source>
</evidence>
<dbReference type="PANTHER" id="PTHR44757:SF2">
    <property type="entry name" value="BIOFILM ARCHITECTURE MAINTENANCE PROTEIN MBAA"/>
    <property type="match status" value="1"/>
</dbReference>
<protein>
    <submittedName>
        <fullName evidence="3">Diguanylate cyclase (GGDEF) domain-containing protein</fullName>
    </submittedName>
</protein>
<dbReference type="SMART" id="SM00052">
    <property type="entry name" value="EAL"/>
    <property type="match status" value="1"/>
</dbReference>
<feature type="domain" description="GGDEF" evidence="2">
    <location>
        <begin position="359"/>
        <end position="491"/>
    </location>
</feature>
<dbReference type="Pfam" id="PF00563">
    <property type="entry name" value="EAL"/>
    <property type="match status" value="1"/>
</dbReference>
<dbReference type="EMBL" id="FZOO01000016">
    <property type="protein sequence ID" value="SNT06546.1"/>
    <property type="molecule type" value="Genomic_DNA"/>
</dbReference>
<reference evidence="4" key="1">
    <citation type="submission" date="2017-06" db="EMBL/GenBank/DDBJ databases">
        <authorList>
            <person name="Varghese N."/>
            <person name="Submissions S."/>
        </authorList>
    </citation>
    <scope>NUCLEOTIDE SEQUENCE [LARGE SCALE GENOMIC DNA]</scope>
    <source>
        <strain evidence="4">DSM 46839</strain>
    </source>
</reference>
<proteinExistence type="predicted"/>
<organism evidence="3 4">
    <name type="scientific">Geodermatophilus pulveris</name>
    <dbReference type="NCBI Taxonomy" id="1564159"/>
    <lineage>
        <taxon>Bacteria</taxon>
        <taxon>Bacillati</taxon>
        <taxon>Actinomycetota</taxon>
        <taxon>Actinomycetes</taxon>
        <taxon>Geodermatophilales</taxon>
        <taxon>Geodermatophilaceae</taxon>
        <taxon>Geodermatophilus</taxon>
    </lineage>
</organism>
<evidence type="ECO:0000313" key="4">
    <source>
        <dbReference type="Proteomes" id="UP000198373"/>
    </source>
</evidence>